<feature type="transmembrane region" description="Helical" evidence="1">
    <location>
        <begin position="42"/>
        <end position="66"/>
    </location>
</feature>
<accession>A0ABN1JJS8</accession>
<name>A0ABN1JJS8_9CLOT</name>
<dbReference type="RefSeq" id="WP_343761673.1">
    <property type="nucleotide sequence ID" value="NZ_BAAACG010000010.1"/>
</dbReference>
<reference evidence="2 3" key="1">
    <citation type="journal article" date="2019" name="Int. J. Syst. Evol. Microbiol.">
        <title>The Global Catalogue of Microorganisms (GCM) 10K type strain sequencing project: providing services to taxonomists for standard genome sequencing and annotation.</title>
        <authorList>
            <consortium name="The Broad Institute Genomics Platform"/>
            <consortium name="The Broad Institute Genome Sequencing Center for Infectious Disease"/>
            <person name="Wu L."/>
            <person name="Ma J."/>
        </authorList>
    </citation>
    <scope>NUCLEOTIDE SEQUENCE [LARGE SCALE GENOMIC DNA]</scope>
    <source>
        <strain evidence="2 3">JCM 1407</strain>
    </source>
</reference>
<gene>
    <name evidence="2" type="ORF">GCM10008906_22390</name>
</gene>
<keyword evidence="1" id="KW-0812">Transmembrane</keyword>
<dbReference type="EMBL" id="BAAACG010000010">
    <property type="protein sequence ID" value="GAA0741356.1"/>
    <property type="molecule type" value="Genomic_DNA"/>
</dbReference>
<feature type="transmembrane region" description="Helical" evidence="1">
    <location>
        <begin position="12"/>
        <end position="30"/>
    </location>
</feature>
<dbReference type="Proteomes" id="UP001501510">
    <property type="component" value="Unassembled WGS sequence"/>
</dbReference>
<protein>
    <submittedName>
        <fullName evidence="2">Uncharacterized protein</fullName>
    </submittedName>
</protein>
<evidence type="ECO:0000313" key="2">
    <source>
        <dbReference type="EMBL" id="GAA0741356.1"/>
    </source>
</evidence>
<sequence length="70" mass="8145">MKSLSNKITKTQIATIVLLIAYGIWEFYVYKWSKTLPPSDPIIRIDLAMIYPVLCILIIVSLMQVFKRNK</sequence>
<proteinExistence type="predicted"/>
<evidence type="ECO:0000256" key="1">
    <source>
        <dbReference type="SAM" id="Phobius"/>
    </source>
</evidence>
<keyword evidence="3" id="KW-1185">Reference proteome</keyword>
<comment type="caution">
    <text evidence="2">The sequence shown here is derived from an EMBL/GenBank/DDBJ whole genome shotgun (WGS) entry which is preliminary data.</text>
</comment>
<evidence type="ECO:0000313" key="3">
    <source>
        <dbReference type="Proteomes" id="UP001501510"/>
    </source>
</evidence>
<keyword evidence="1" id="KW-1133">Transmembrane helix</keyword>
<organism evidence="2 3">
    <name type="scientific">Clostridium oceanicum</name>
    <dbReference type="NCBI Taxonomy" id="1543"/>
    <lineage>
        <taxon>Bacteria</taxon>
        <taxon>Bacillati</taxon>
        <taxon>Bacillota</taxon>
        <taxon>Clostridia</taxon>
        <taxon>Eubacteriales</taxon>
        <taxon>Clostridiaceae</taxon>
        <taxon>Clostridium</taxon>
    </lineage>
</organism>
<keyword evidence="1" id="KW-0472">Membrane</keyword>